<feature type="region of interest" description="Disordered" evidence="2">
    <location>
        <begin position="319"/>
        <end position="339"/>
    </location>
</feature>
<evidence type="ECO:0000259" key="4">
    <source>
        <dbReference type="Pfam" id="PF13837"/>
    </source>
</evidence>
<dbReference type="Gramene" id="PUZ75723">
    <property type="protein sequence ID" value="PUZ75723"/>
    <property type="gene ID" value="GQ55_1G228400"/>
</dbReference>
<dbReference type="AlphaFoldDB" id="A0A2T7F6K5"/>
<dbReference type="Gene3D" id="1.10.10.60">
    <property type="entry name" value="Homeodomain-like"/>
    <property type="match status" value="1"/>
</dbReference>
<dbReference type="STRING" id="1504633.A0A2T7F6K5"/>
<dbReference type="PANTHER" id="PTHR46327:SF4">
    <property type="entry name" value="OS02G0542400 PROTEIN"/>
    <property type="match status" value="1"/>
</dbReference>
<dbReference type="Pfam" id="PF13837">
    <property type="entry name" value="Myb_DNA-bind_4"/>
    <property type="match status" value="1"/>
</dbReference>
<evidence type="ECO:0000256" key="2">
    <source>
        <dbReference type="SAM" id="MobiDB-lite"/>
    </source>
</evidence>
<proteinExistence type="predicted"/>
<dbReference type="EMBL" id="CM009749">
    <property type="protein sequence ID" value="PUZ75723.1"/>
    <property type="molecule type" value="Genomic_DNA"/>
</dbReference>
<accession>A0A2T7F6K5</accession>
<evidence type="ECO:0000313" key="5">
    <source>
        <dbReference type="EMBL" id="PUZ75723.1"/>
    </source>
</evidence>
<keyword evidence="6" id="KW-1185">Reference proteome</keyword>
<feature type="signal peptide" evidence="3">
    <location>
        <begin position="1"/>
        <end position="25"/>
    </location>
</feature>
<name>A0A2T7F6K5_9POAL</name>
<feature type="chain" id="PRO_5015551996" description="Myb/SANT-like DNA-binding domain-containing protein" evidence="3">
    <location>
        <begin position="26"/>
        <end position="415"/>
    </location>
</feature>
<evidence type="ECO:0000256" key="3">
    <source>
        <dbReference type="SAM" id="SignalP"/>
    </source>
</evidence>
<dbReference type="InterPro" id="IPR044822">
    <property type="entry name" value="Myb_DNA-bind_4"/>
</dbReference>
<gene>
    <name evidence="5" type="ORF">GQ55_1G228400</name>
</gene>
<dbReference type="Proteomes" id="UP000244336">
    <property type="component" value="Chromosome 1"/>
</dbReference>
<reference evidence="5 6" key="1">
    <citation type="submission" date="2018-04" db="EMBL/GenBank/DDBJ databases">
        <title>WGS assembly of Panicum hallii var. hallii HAL2.</title>
        <authorList>
            <person name="Lovell J."/>
            <person name="Jenkins J."/>
            <person name="Lowry D."/>
            <person name="Mamidi S."/>
            <person name="Sreedasyam A."/>
            <person name="Weng X."/>
            <person name="Barry K."/>
            <person name="Bonette J."/>
            <person name="Campitelli B."/>
            <person name="Daum C."/>
            <person name="Gordon S."/>
            <person name="Gould B."/>
            <person name="Lipzen A."/>
            <person name="MacQueen A."/>
            <person name="Palacio-Mejia J."/>
            <person name="Plott C."/>
            <person name="Shakirov E."/>
            <person name="Shu S."/>
            <person name="Yoshinaga Y."/>
            <person name="Zane M."/>
            <person name="Rokhsar D."/>
            <person name="Grimwood J."/>
            <person name="Schmutz J."/>
            <person name="Juenger T."/>
        </authorList>
    </citation>
    <scope>NUCLEOTIDE SEQUENCE [LARGE SCALE GENOMIC DNA]</scope>
    <source>
        <strain evidence="6">cv. HAL2</strain>
    </source>
</reference>
<keyword evidence="3" id="KW-0732">Signal</keyword>
<organism evidence="5 6">
    <name type="scientific">Panicum hallii var. hallii</name>
    <dbReference type="NCBI Taxonomy" id="1504633"/>
    <lineage>
        <taxon>Eukaryota</taxon>
        <taxon>Viridiplantae</taxon>
        <taxon>Streptophyta</taxon>
        <taxon>Embryophyta</taxon>
        <taxon>Tracheophyta</taxon>
        <taxon>Spermatophyta</taxon>
        <taxon>Magnoliopsida</taxon>
        <taxon>Liliopsida</taxon>
        <taxon>Poales</taxon>
        <taxon>Poaceae</taxon>
        <taxon>PACMAD clade</taxon>
        <taxon>Panicoideae</taxon>
        <taxon>Panicodae</taxon>
        <taxon>Paniceae</taxon>
        <taxon>Panicinae</taxon>
        <taxon>Panicum</taxon>
        <taxon>Panicum sect. Panicum</taxon>
    </lineage>
</organism>
<protein>
    <recommendedName>
        <fullName evidence="4">Myb/SANT-like DNA-binding domain-containing protein</fullName>
    </recommendedName>
</protein>
<evidence type="ECO:0000256" key="1">
    <source>
        <dbReference type="SAM" id="Coils"/>
    </source>
</evidence>
<dbReference type="PANTHER" id="PTHR46327">
    <property type="entry name" value="F16F4.11 PROTEIN-RELATED"/>
    <property type="match status" value="1"/>
</dbReference>
<evidence type="ECO:0000313" key="6">
    <source>
        <dbReference type="Proteomes" id="UP000244336"/>
    </source>
</evidence>
<dbReference type="OrthoDB" id="676304at2759"/>
<feature type="coiled-coil region" evidence="1">
    <location>
        <begin position="341"/>
        <end position="407"/>
    </location>
</feature>
<keyword evidence="1" id="KW-0175">Coiled coil</keyword>
<sequence>MRLQIKYCCLVCILFLAATAVKTSALDQALTAASFLQIARGLAEACVFSSEMEGDLPQHALIPGGAPCDLAQQSHLSTQPQMVQAHQGTLAGPAADQMQELGNVEEAPLGLKEDASGKAMATASQWHRVKWTGDMVKLLVSAVSYVDEDIDADQGGARRMGKWRLVSSAMTKRGFAVSPQQCEDKFHELNKKYKRVTEILGLGTACKFVENPALLEEAGLSWKLKENAKKLLSSKHLHFEQMCSYHNRNRACLLDDRVLLRMLRRMARMSPSKNYPFEYDKDNQLLICDDNQVLICDDDDEGGEFNRDLEVTAEDHVTKKLPQAAAQGSGGPADEKDPSHMDAAQIHRERLEIKRDMLKIKKRRLKRMRSIKEQEWELQKMRMDNEMMDLENDQLELELELELKEMEMGIQPKRI</sequence>
<feature type="domain" description="Myb/SANT-like DNA-binding" evidence="4">
    <location>
        <begin position="128"/>
        <end position="210"/>
    </location>
</feature>